<keyword evidence="5" id="KW-1185">Reference proteome</keyword>
<organism evidence="4 5">
    <name type="scientific">Flavobacterium psychrotolerans</name>
    <dbReference type="NCBI Taxonomy" id="2169410"/>
    <lineage>
        <taxon>Bacteria</taxon>
        <taxon>Pseudomonadati</taxon>
        <taxon>Bacteroidota</taxon>
        <taxon>Flavobacteriia</taxon>
        <taxon>Flavobacteriales</taxon>
        <taxon>Flavobacteriaceae</taxon>
        <taxon>Flavobacterium</taxon>
    </lineage>
</organism>
<evidence type="ECO:0000313" key="5">
    <source>
        <dbReference type="Proteomes" id="UP000245449"/>
    </source>
</evidence>
<accession>A0A2U1JQB5</accession>
<protein>
    <recommendedName>
        <fullName evidence="6">TonB-dependent receptor</fullName>
    </recommendedName>
</protein>
<evidence type="ECO:0000313" key="4">
    <source>
        <dbReference type="EMBL" id="PWA07149.1"/>
    </source>
</evidence>
<reference evidence="4 5" key="1">
    <citation type="submission" date="2018-04" db="EMBL/GenBank/DDBJ databases">
        <title>Flavobacterium sp. nov., isolated from glacier ice.</title>
        <authorList>
            <person name="Liu Q."/>
            <person name="Xin Y.-H."/>
        </authorList>
    </citation>
    <scope>NUCLEOTIDE SEQUENCE [LARGE SCALE GENOMIC DNA]</scope>
    <source>
        <strain evidence="4 5">RB1R5</strain>
    </source>
</reference>
<dbReference type="GO" id="GO:0009279">
    <property type="term" value="C:cell outer membrane"/>
    <property type="evidence" value="ECO:0007669"/>
    <property type="project" value="UniProtKB-SubCell"/>
</dbReference>
<evidence type="ECO:0000256" key="1">
    <source>
        <dbReference type="ARBA" id="ARBA00004442"/>
    </source>
</evidence>
<evidence type="ECO:0000256" key="3">
    <source>
        <dbReference type="ARBA" id="ARBA00023237"/>
    </source>
</evidence>
<evidence type="ECO:0008006" key="6">
    <source>
        <dbReference type="Google" id="ProtNLM"/>
    </source>
</evidence>
<dbReference type="AlphaFoldDB" id="A0A2U1JQB5"/>
<name>A0A2U1JQB5_9FLAO</name>
<dbReference type="SUPFAM" id="SSF56935">
    <property type="entry name" value="Porins"/>
    <property type="match status" value="1"/>
</dbReference>
<keyword evidence="3" id="KW-0998">Cell outer membrane</keyword>
<gene>
    <name evidence="4" type="ORF">DB895_00005</name>
</gene>
<proteinExistence type="predicted"/>
<comment type="caution">
    <text evidence="4">The sequence shown here is derived from an EMBL/GenBank/DDBJ whole genome shotgun (WGS) entry which is preliminary data.</text>
</comment>
<dbReference type="EMBL" id="QCZI01000001">
    <property type="protein sequence ID" value="PWA07149.1"/>
    <property type="molecule type" value="Genomic_DNA"/>
</dbReference>
<keyword evidence="2" id="KW-0472">Membrane</keyword>
<dbReference type="Proteomes" id="UP000245449">
    <property type="component" value="Unassembled WGS sequence"/>
</dbReference>
<evidence type="ECO:0000256" key="2">
    <source>
        <dbReference type="ARBA" id="ARBA00023136"/>
    </source>
</evidence>
<sequence length="101" mass="11768">MPERQAVKKPLFPIKIFKLSYPKTKIEAFTDGTYLWNKEKYTVIAGLNLLYDNFKEKDISNLDSKSFTTGAYVQHTWDVSENIKLENGLRIDNVNYSNPNF</sequence>
<comment type="subcellular location">
    <subcellularLocation>
        <location evidence="1">Cell outer membrane</location>
    </subcellularLocation>
</comment>
<dbReference type="InterPro" id="IPR036942">
    <property type="entry name" value="Beta-barrel_TonB_sf"/>
</dbReference>
<dbReference type="Gene3D" id="2.40.170.20">
    <property type="entry name" value="TonB-dependent receptor, beta-barrel domain"/>
    <property type="match status" value="1"/>
</dbReference>